<gene>
    <name evidence="2" type="ORF">LCGC14_0547120</name>
</gene>
<name>A0A0F9RR09_9ZZZZ</name>
<dbReference type="EMBL" id="LAZR01000745">
    <property type="protein sequence ID" value="KKN58910.1"/>
    <property type="molecule type" value="Genomic_DNA"/>
</dbReference>
<feature type="transmembrane region" description="Helical" evidence="1">
    <location>
        <begin position="83"/>
        <end position="99"/>
    </location>
</feature>
<sequence>MTLKKDINWTDVILTLLFAFPVALWGGYVASVLWGWFLVPSLGVPHLGAVPAAGMMLILSFMHPVSSSDKEDNSGLVRILNRALAGLVVLGLGAILTLFM</sequence>
<comment type="caution">
    <text evidence="2">The sequence shown here is derived from an EMBL/GenBank/DDBJ whole genome shotgun (WGS) entry which is preliminary data.</text>
</comment>
<dbReference type="AlphaFoldDB" id="A0A0F9RR09"/>
<keyword evidence="1" id="KW-0472">Membrane</keyword>
<evidence type="ECO:0000256" key="1">
    <source>
        <dbReference type="SAM" id="Phobius"/>
    </source>
</evidence>
<keyword evidence="1" id="KW-1133">Transmembrane helix</keyword>
<accession>A0A0F9RR09</accession>
<protein>
    <submittedName>
        <fullName evidence="2">Uncharacterized protein</fullName>
    </submittedName>
</protein>
<feature type="transmembrane region" description="Helical" evidence="1">
    <location>
        <begin position="12"/>
        <end position="37"/>
    </location>
</feature>
<evidence type="ECO:0000313" key="2">
    <source>
        <dbReference type="EMBL" id="KKN58910.1"/>
    </source>
</evidence>
<organism evidence="2">
    <name type="scientific">marine sediment metagenome</name>
    <dbReference type="NCBI Taxonomy" id="412755"/>
    <lineage>
        <taxon>unclassified sequences</taxon>
        <taxon>metagenomes</taxon>
        <taxon>ecological metagenomes</taxon>
    </lineage>
</organism>
<feature type="transmembrane region" description="Helical" evidence="1">
    <location>
        <begin position="43"/>
        <end position="62"/>
    </location>
</feature>
<reference evidence="2" key="1">
    <citation type="journal article" date="2015" name="Nature">
        <title>Complex archaea that bridge the gap between prokaryotes and eukaryotes.</title>
        <authorList>
            <person name="Spang A."/>
            <person name="Saw J.H."/>
            <person name="Jorgensen S.L."/>
            <person name="Zaremba-Niedzwiedzka K."/>
            <person name="Martijn J."/>
            <person name="Lind A.E."/>
            <person name="van Eijk R."/>
            <person name="Schleper C."/>
            <person name="Guy L."/>
            <person name="Ettema T.J."/>
        </authorList>
    </citation>
    <scope>NUCLEOTIDE SEQUENCE</scope>
</reference>
<keyword evidence="1" id="KW-0812">Transmembrane</keyword>
<proteinExistence type="predicted"/>